<proteinExistence type="predicted"/>
<gene>
    <name evidence="3" type="ORF">ACFQ34_33270</name>
</gene>
<feature type="region of interest" description="Disordered" evidence="1">
    <location>
        <begin position="1"/>
        <end position="94"/>
    </location>
</feature>
<feature type="compositionally biased region" description="Low complexity" evidence="1">
    <location>
        <begin position="56"/>
        <end position="71"/>
    </location>
</feature>
<feature type="compositionally biased region" description="Pro residues" evidence="1">
    <location>
        <begin position="1"/>
        <end position="12"/>
    </location>
</feature>
<dbReference type="Proteomes" id="UP001597182">
    <property type="component" value="Unassembled WGS sequence"/>
</dbReference>
<evidence type="ECO:0000313" key="3">
    <source>
        <dbReference type="EMBL" id="MFD1238175.1"/>
    </source>
</evidence>
<reference evidence="4" key="1">
    <citation type="journal article" date="2019" name="Int. J. Syst. Evol. Microbiol.">
        <title>The Global Catalogue of Microorganisms (GCM) 10K type strain sequencing project: providing services to taxonomists for standard genome sequencing and annotation.</title>
        <authorList>
            <consortium name="The Broad Institute Genomics Platform"/>
            <consortium name="The Broad Institute Genome Sequencing Center for Infectious Disease"/>
            <person name="Wu L."/>
            <person name="Ma J."/>
        </authorList>
    </citation>
    <scope>NUCLEOTIDE SEQUENCE [LARGE SCALE GENOMIC DNA]</scope>
    <source>
        <strain evidence="4">CCUG 49018</strain>
    </source>
</reference>
<evidence type="ECO:0000313" key="4">
    <source>
        <dbReference type="Proteomes" id="UP001597182"/>
    </source>
</evidence>
<dbReference type="EMBL" id="JBHTMB010000338">
    <property type="protein sequence ID" value="MFD1238175.1"/>
    <property type="molecule type" value="Genomic_DNA"/>
</dbReference>
<accession>A0ABW3VUS7</accession>
<feature type="transmembrane region" description="Helical" evidence="2">
    <location>
        <begin position="161"/>
        <end position="177"/>
    </location>
</feature>
<organism evidence="3 4">
    <name type="scientific">Pseudonocardia benzenivorans</name>
    <dbReference type="NCBI Taxonomy" id="228005"/>
    <lineage>
        <taxon>Bacteria</taxon>
        <taxon>Bacillati</taxon>
        <taxon>Actinomycetota</taxon>
        <taxon>Actinomycetes</taxon>
        <taxon>Pseudonocardiales</taxon>
        <taxon>Pseudonocardiaceae</taxon>
        <taxon>Pseudonocardia</taxon>
    </lineage>
</organism>
<feature type="transmembrane region" description="Helical" evidence="2">
    <location>
        <begin position="206"/>
        <end position="223"/>
    </location>
</feature>
<keyword evidence="4" id="KW-1185">Reference proteome</keyword>
<evidence type="ECO:0000256" key="1">
    <source>
        <dbReference type="SAM" id="MobiDB-lite"/>
    </source>
</evidence>
<keyword evidence="2" id="KW-1133">Transmembrane helix</keyword>
<feature type="transmembrane region" description="Helical" evidence="2">
    <location>
        <begin position="135"/>
        <end position="154"/>
    </location>
</feature>
<sequence length="372" mass="39661">MEEPRPPQPPEQPEGAPVHPQPADHGLAHPPALRGDQQPAGHPGRVDTWATPPPHWQDQQWHYQQWQQQSHGHAVPPPPQDPSRPQEPPKPTPWQRIRARGWRLAIGVGIAGASLLLIPFFLWPTLDPDRPVAQWWPPFAIGLGTLILLSVLRLDRLLRGWTWHVAGVVFVGALVVWTSANPWAWAFALSVGVLLVGLLRLPRPELAVVGAVLCAVSLVGFSVRAGQITQQQAQIEAHAGDEVRATVGGVPNAQEVGPLLDRAISGPVPDPEPVCRIVSPAAAAQLTAATGTADCTAAVTAIQQRRAASGGGPAPVTDVPHDAVPMTSQQSYTVGTCTSAWAAAAGPQLGRVTVTWTNPTARRYAITAFVPC</sequence>
<dbReference type="RefSeq" id="WP_346093087.1">
    <property type="nucleotide sequence ID" value="NZ_BAABKS010000071.1"/>
</dbReference>
<feature type="transmembrane region" description="Helical" evidence="2">
    <location>
        <begin position="183"/>
        <end position="199"/>
    </location>
</feature>
<feature type="transmembrane region" description="Helical" evidence="2">
    <location>
        <begin position="104"/>
        <end position="123"/>
    </location>
</feature>
<keyword evidence="2" id="KW-0812">Transmembrane</keyword>
<keyword evidence="2" id="KW-0472">Membrane</keyword>
<comment type="caution">
    <text evidence="3">The sequence shown here is derived from an EMBL/GenBank/DDBJ whole genome shotgun (WGS) entry which is preliminary data.</text>
</comment>
<protein>
    <submittedName>
        <fullName evidence="3">Uncharacterized protein</fullName>
    </submittedName>
</protein>
<feature type="compositionally biased region" description="Pro residues" evidence="1">
    <location>
        <begin position="75"/>
        <end position="92"/>
    </location>
</feature>
<name>A0ABW3VUS7_9PSEU</name>
<evidence type="ECO:0000256" key="2">
    <source>
        <dbReference type="SAM" id="Phobius"/>
    </source>
</evidence>